<evidence type="ECO:0000256" key="1">
    <source>
        <dbReference type="SAM" id="Phobius"/>
    </source>
</evidence>
<dbReference type="Proteomes" id="UP000702209">
    <property type="component" value="Unassembled WGS sequence"/>
</dbReference>
<evidence type="ECO:0000313" key="3">
    <source>
        <dbReference type="Proteomes" id="UP000702209"/>
    </source>
</evidence>
<reference evidence="2 3" key="1">
    <citation type="submission" date="2020-10" db="EMBL/GenBank/DDBJ databases">
        <title>Identification of Nocardia species via Next-generation sequencing and recognition of intraspecies genetic diversity.</title>
        <authorList>
            <person name="Li P."/>
            <person name="Li P."/>
            <person name="Lu B."/>
        </authorList>
    </citation>
    <scope>NUCLEOTIDE SEQUENCE [LARGE SCALE GENOMIC DNA]</scope>
    <source>
        <strain evidence="2 3">BJ06-0157</strain>
    </source>
</reference>
<accession>A0ABS0CXD0</accession>
<keyword evidence="1" id="KW-1133">Transmembrane helix</keyword>
<protein>
    <submittedName>
        <fullName evidence="2">Uncharacterized protein</fullName>
    </submittedName>
</protein>
<comment type="caution">
    <text evidence="2">The sequence shown here is derived from an EMBL/GenBank/DDBJ whole genome shotgun (WGS) entry which is preliminary data.</text>
</comment>
<name>A0ABS0CXD0_9NOCA</name>
<keyword evidence="1" id="KW-0472">Membrane</keyword>
<dbReference type="EMBL" id="JADLQX010000013">
    <property type="protein sequence ID" value="MBF6299473.1"/>
    <property type="molecule type" value="Genomic_DNA"/>
</dbReference>
<keyword evidence="1" id="KW-0812">Transmembrane</keyword>
<proteinExistence type="predicted"/>
<organism evidence="2 3">
    <name type="scientific">Nocardia amamiensis</name>
    <dbReference type="NCBI Taxonomy" id="404578"/>
    <lineage>
        <taxon>Bacteria</taxon>
        <taxon>Bacillati</taxon>
        <taxon>Actinomycetota</taxon>
        <taxon>Actinomycetes</taxon>
        <taxon>Mycobacteriales</taxon>
        <taxon>Nocardiaceae</taxon>
        <taxon>Nocardia</taxon>
    </lineage>
</organism>
<gene>
    <name evidence="2" type="ORF">IU459_18270</name>
</gene>
<feature type="transmembrane region" description="Helical" evidence="1">
    <location>
        <begin position="116"/>
        <end position="136"/>
    </location>
</feature>
<evidence type="ECO:0000313" key="2">
    <source>
        <dbReference type="EMBL" id="MBF6299473.1"/>
    </source>
</evidence>
<sequence length="151" mass="15925">MVVHDRGAVVIIVRTLLAVAGVSLLYYAITLLLDVATDDLLSIALWFAAGILLHDAVFAPLSAIVGLGARRILPRSRWAAAACGAVCTVALVLIAVPVLGRGNAVPGNPTVLDRNYPVGLAILLTVIWLLVLAATAQQRRKSTTNPSRRQS</sequence>
<keyword evidence="3" id="KW-1185">Reference proteome</keyword>
<feature type="transmembrane region" description="Helical" evidence="1">
    <location>
        <begin position="7"/>
        <end position="29"/>
    </location>
</feature>
<feature type="transmembrane region" description="Helical" evidence="1">
    <location>
        <begin position="78"/>
        <end position="96"/>
    </location>
</feature>
<feature type="transmembrane region" description="Helical" evidence="1">
    <location>
        <begin position="41"/>
        <end position="66"/>
    </location>
</feature>